<dbReference type="AlphaFoldDB" id="A0A9D4HFJ7"/>
<keyword evidence="2" id="KW-1185">Reference proteome</keyword>
<reference evidence="1" key="1">
    <citation type="journal article" date="2019" name="bioRxiv">
        <title>The Genome of the Zebra Mussel, Dreissena polymorpha: A Resource for Invasive Species Research.</title>
        <authorList>
            <person name="McCartney M.A."/>
            <person name="Auch B."/>
            <person name="Kono T."/>
            <person name="Mallez S."/>
            <person name="Zhang Y."/>
            <person name="Obille A."/>
            <person name="Becker A."/>
            <person name="Abrahante J.E."/>
            <person name="Garbe J."/>
            <person name="Badalamenti J.P."/>
            <person name="Herman A."/>
            <person name="Mangelson H."/>
            <person name="Liachko I."/>
            <person name="Sullivan S."/>
            <person name="Sone E.D."/>
            <person name="Koren S."/>
            <person name="Silverstein K.A.T."/>
            <person name="Beckman K.B."/>
            <person name="Gohl D.M."/>
        </authorList>
    </citation>
    <scope>NUCLEOTIDE SEQUENCE</scope>
    <source>
        <strain evidence="1">Duluth1</strain>
        <tissue evidence="1">Whole animal</tissue>
    </source>
</reference>
<protein>
    <submittedName>
        <fullName evidence="1">Uncharacterized protein</fullName>
    </submittedName>
</protein>
<name>A0A9D4HFJ7_DREPO</name>
<accession>A0A9D4HFJ7</accession>
<gene>
    <name evidence="1" type="ORF">DPMN_058517</name>
</gene>
<organism evidence="1 2">
    <name type="scientific">Dreissena polymorpha</name>
    <name type="common">Zebra mussel</name>
    <name type="synonym">Mytilus polymorpha</name>
    <dbReference type="NCBI Taxonomy" id="45954"/>
    <lineage>
        <taxon>Eukaryota</taxon>
        <taxon>Metazoa</taxon>
        <taxon>Spiralia</taxon>
        <taxon>Lophotrochozoa</taxon>
        <taxon>Mollusca</taxon>
        <taxon>Bivalvia</taxon>
        <taxon>Autobranchia</taxon>
        <taxon>Heteroconchia</taxon>
        <taxon>Euheterodonta</taxon>
        <taxon>Imparidentia</taxon>
        <taxon>Neoheterodontei</taxon>
        <taxon>Myida</taxon>
        <taxon>Dreissenoidea</taxon>
        <taxon>Dreissenidae</taxon>
        <taxon>Dreissena</taxon>
    </lineage>
</organism>
<proteinExistence type="predicted"/>
<dbReference type="Proteomes" id="UP000828390">
    <property type="component" value="Unassembled WGS sequence"/>
</dbReference>
<reference evidence="1" key="2">
    <citation type="submission" date="2020-11" db="EMBL/GenBank/DDBJ databases">
        <authorList>
            <person name="McCartney M.A."/>
            <person name="Auch B."/>
            <person name="Kono T."/>
            <person name="Mallez S."/>
            <person name="Becker A."/>
            <person name="Gohl D.M."/>
            <person name="Silverstein K.A.T."/>
            <person name="Koren S."/>
            <person name="Bechman K.B."/>
            <person name="Herman A."/>
            <person name="Abrahante J.E."/>
            <person name="Garbe J."/>
        </authorList>
    </citation>
    <scope>NUCLEOTIDE SEQUENCE</scope>
    <source>
        <strain evidence="1">Duluth1</strain>
        <tissue evidence="1">Whole animal</tissue>
    </source>
</reference>
<sequence>MRKTWQQYRLCPAIMMTRARWLTLLGSRAGTYQAVDTYWRTGKYLSHAGLVNVTSRSTIATNRAGIGIARGADIGTTRRPYSGATNEDTFWQLEKTLQEGINLPKPELLTWNGDSTEFCKIIQNFATKRQR</sequence>
<dbReference type="EMBL" id="JAIWYP010000013">
    <property type="protein sequence ID" value="KAH3715804.1"/>
    <property type="molecule type" value="Genomic_DNA"/>
</dbReference>
<evidence type="ECO:0000313" key="1">
    <source>
        <dbReference type="EMBL" id="KAH3715804.1"/>
    </source>
</evidence>
<evidence type="ECO:0000313" key="2">
    <source>
        <dbReference type="Proteomes" id="UP000828390"/>
    </source>
</evidence>
<comment type="caution">
    <text evidence="1">The sequence shown here is derived from an EMBL/GenBank/DDBJ whole genome shotgun (WGS) entry which is preliminary data.</text>
</comment>